<dbReference type="PROSITE" id="PS51634">
    <property type="entry name" value="CRC"/>
    <property type="match status" value="1"/>
</dbReference>
<evidence type="ECO:0000313" key="7">
    <source>
        <dbReference type="EMBL" id="KAF3599331.1"/>
    </source>
</evidence>
<comment type="subcellular location">
    <subcellularLocation>
        <location evidence="1">Nucleus</location>
    </subcellularLocation>
</comment>
<feature type="compositionally biased region" description="Polar residues" evidence="5">
    <location>
        <begin position="638"/>
        <end position="648"/>
    </location>
</feature>
<feature type="region of interest" description="Disordered" evidence="5">
    <location>
        <begin position="538"/>
        <end position="557"/>
    </location>
</feature>
<evidence type="ECO:0000256" key="3">
    <source>
        <dbReference type="ARBA" id="ARBA00022473"/>
    </source>
</evidence>
<feature type="compositionally biased region" description="Polar residues" evidence="5">
    <location>
        <begin position="677"/>
        <end position="688"/>
    </location>
</feature>
<comment type="similarity">
    <text evidence="2">Belongs to the lin-54 family.</text>
</comment>
<evidence type="ECO:0000259" key="6">
    <source>
        <dbReference type="PROSITE" id="PS51634"/>
    </source>
</evidence>
<dbReference type="PANTHER" id="PTHR46159:SF20">
    <property type="entry name" value="PROTEIN TESMIN_TSO1-LIKE CXC 2"/>
    <property type="match status" value="1"/>
</dbReference>
<dbReference type="AlphaFoldDB" id="A0A8S9SD67"/>
<feature type="region of interest" description="Disordered" evidence="5">
    <location>
        <begin position="638"/>
        <end position="688"/>
    </location>
</feature>
<keyword evidence="3" id="KW-0217">Developmental protein</keyword>
<dbReference type="Proteomes" id="UP000712600">
    <property type="component" value="Unassembled WGS sequence"/>
</dbReference>
<dbReference type="Pfam" id="PF03638">
    <property type="entry name" value="TCR"/>
    <property type="match status" value="2"/>
</dbReference>
<feature type="region of interest" description="Disordered" evidence="5">
    <location>
        <begin position="115"/>
        <end position="147"/>
    </location>
</feature>
<dbReference type="InterPro" id="IPR005172">
    <property type="entry name" value="CRC"/>
</dbReference>
<gene>
    <name evidence="7" type="ORF">F2Q69_00034692</name>
</gene>
<dbReference type="PANTHER" id="PTHR46159">
    <property type="entry name" value="PROTEIN TESMIN/TSO1-LIKE CXC 2"/>
    <property type="match status" value="1"/>
</dbReference>
<dbReference type="InterPro" id="IPR044522">
    <property type="entry name" value="TSO1-like"/>
</dbReference>
<organism evidence="7 8">
    <name type="scientific">Brassica cretica</name>
    <name type="common">Mustard</name>
    <dbReference type="NCBI Taxonomy" id="69181"/>
    <lineage>
        <taxon>Eukaryota</taxon>
        <taxon>Viridiplantae</taxon>
        <taxon>Streptophyta</taxon>
        <taxon>Embryophyta</taxon>
        <taxon>Tracheophyta</taxon>
        <taxon>Spermatophyta</taxon>
        <taxon>Magnoliopsida</taxon>
        <taxon>eudicotyledons</taxon>
        <taxon>Gunneridae</taxon>
        <taxon>Pentapetalae</taxon>
        <taxon>rosids</taxon>
        <taxon>malvids</taxon>
        <taxon>Brassicales</taxon>
        <taxon>Brassicaceae</taxon>
        <taxon>Brassiceae</taxon>
        <taxon>Brassica</taxon>
    </lineage>
</organism>
<evidence type="ECO:0000256" key="4">
    <source>
        <dbReference type="ARBA" id="ARBA00023242"/>
    </source>
</evidence>
<sequence>MQDSPVFNYINSLSPIRPVKSIPNPHQFSALNFTSPPSVFTSPHLTSSHKESRFFKTHHPSPDPTIPVQESPDDSTSNEGAAAEAEVTPNFNIDASTEMEQPHIAKETNLDDLPLAVSPCGRETTGDLSLVPYASPPREENGEDDTGMEMYGNVQGKNETPDWDRLIADSSEFLIFSSPNDSEAFRCLMMQRASPSQAPSVMMPTMQPGSINEPESSNASPYGAVSVLHRGIRRRCLDFEMPGNKQTSSENNTSACGSSSRCVVPSIGLHLNALLMSTKDCKTNNTTHDYSCSEKYQVGLQGSSSTLQETLDQTETETRDLEDVPVEPTLEELHLSSPKKKRQLEAGEGESCKRCNCKKSKCLKLYCECFAAGVYCIEPCSCIDCFNKPIHEDTVLATRKQIESRNPLAFAPKVIKSSDLVLETGLEAGEGESCKRCNCKKSKCLKLYCECFAAGVYCIEPCSCIDCFNKPIHEDTVLATRKQIESRNPLAFAPKVIKSSDLVLETGGGVGCSINCRCEGCKNAFGRKDGSAIVDMEAEQEEENETSGKNRRAKTQENSEVYLMRKEESSALPATPMSVYRQQLVQLKNMMPPPQSVLGVGSSSSGMFNSQYTRKLEMKSLETVAEDGAEEMPEILSHSSIDNVNAVSPNGKRVSPPHLDSSSSGRRSGGRKLILQSIPTFPSLTPQH</sequence>
<dbReference type="GO" id="GO:0005634">
    <property type="term" value="C:nucleus"/>
    <property type="evidence" value="ECO:0007669"/>
    <property type="project" value="UniProtKB-SubCell"/>
</dbReference>
<evidence type="ECO:0000256" key="5">
    <source>
        <dbReference type="SAM" id="MobiDB-lite"/>
    </source>
</evidence>
<name>A0A8S9SD67_BRACR</name>
<feature type="region of interest" description="Disordered" evidence="5">
    <location>
        <begin position="41"/>
        <end position="90"/>
    </location>
</feature>
<accession>A0A8S9SD67</accession>
<evidence type="ECO:0000256" key="1">
    <source>
        <dbReference type="ARBA" id="ARBA00004123"/>
    </source>
</evidence>
<comment type="caution">
    <text evidence="7">The sequence shown here is derived from an EMBL/GenBank/DDBJ whole genome shotgun (WGS) entry which is preliminary data.</text>
</comment>
<dbReference type="GO" id="GO:0003700">
    <property type="term" value="F:DNA-binding transcription factor activity"/>
    <property type="evidence" value="ECO:0007669"/>
    <property type="project" value="InterPro"/>
</dbReference>
<keyword evidence="4" id="KW-0539">Nucleus</keyword>
<dbReference type="SMART" id="SM01114">
    <property type="entry name" value="CXC"/>
    <property type="match status" value="2"/>
</dbReference>
<protein>
    <recommendedName>
        <fullName evidence="6">CRC domain-containing protein</fullName>
    </recommendedName>
</protein>
<dbReference type="EMBL" id="QGKX02000004">
    <property type="protein sequence ID" value="KAF3599331.1"/>
    <property type="molecule type" value="Genomic_DNA"/>
</dbReference>
<evidence type="ECO:0000313" key="8">
    <source>
        <dbReference type="Proteomes" id="UP000712600"/>
    </source>
</evidence>
<evidence type="ECO:0000256" key="2">
    <source>
        <dbReference type="ARBA" id="ARBA00007267"/>
    </source>
</evidence>
<feature type="domain" description="CRC" evidence="6">
    <location>
        <begin position="351"/>
        <end position="472"/>
    </location>
</feature>
<dbReference type="InterPro" id="IPR033467">
    <property type="entry name" value="Tesmin/TSO1-like_CXC"/>
</dbReference>
<proteinExistence type="inferred from homology"/>
<reference evidence="7" key="1">
    <citation type="submission" date="2019-12" db="EMBL/GenBank/DDBJ databases">
        <title>Genome sequencing and annotation of Brassica cretica.</title>
        <authorList>
            <person name="Studholme D.J."/>
            <person name="Sarris P."/>
        </authorList>
    </citation>
    <scope>NUCLEOTIDE SEQUENCE</scope>
    <source>
        <strain evidence="7">PFS-109/04</strain>
        <tissue evidence="7">Leaf</tissue>
    </source>
</reference>